<reference evidence="1 2" key="1">
    <citation type="journal article" date="2006" name="Science">
        <title>The genome of black cottonwood, Populus trichocarpa (Torr. &amp; Gray).</title>
        <authorList>
            <person name="Tuskan G.A."/>
            <person name="Difazio S."/>
            <person name="Jansson S."/>
            <person name="Bohlmann J."/>
            <person name="Grigoriev I."/>
            <person name="Hellsten U."/>
            <person name="Putnam N."/>
            <person name="Ralph S."/>
            <person name="Rombauts S."/>
            <person name="Salamov A."/>
            <person name="Schein J."/>
            <person name="Sterck L."/>
            <person name="Aerts A."/>
            <person name="Bhalerao R.R."/>
            <person name="Bhalerao R.P."/>
            <person name="Blaudez D."/>
            <person name="Boerjan W."/>
            <person name="Brun A."/>
            <person name="Brunner A."/>
            <person name="Busov V."/>
            <person name="Campbell M."/>
            <person name="Carlson J."/>
            <person name="Chalot M."/>
            <person name="Chapman J."/>
            <person name="Chen G.L."/>
            <person name="Cooper D."/>
            <person name="Coutinho P.M."/>
            <person name="Couturier J."/>
            <person name="Covert S."/>
            <person name="Cronk Q."/>
            <person name="Cunningham R."/>
            <person name="Davis J."/>
            <person name="Degroeve S."/>
            <person name="Dejardin A."/>
            <person name="Depamphilis C."/>
            <person name="Detter J."/>
            <person name="Dirks B."/>
            <person name="Dubchak I."/>
            <person name="Duplessis S."/>
            <person name="Ehlting J."/>
            <person name="Ellis B."/>
            <person name="Gendler K."/>
            <person name="Goodstein D."/>
            <person name="Gribskov M."/>
            <person name="Grimwood J."/>
            <person name="Groover A."/>
            <person name="Gunter L."/>
            <person name="Hamberger B."/>
            <person name="Heinze B."/>
            <person name="Helariutta Y."/>
            <person name="Henrissat B."/>
            <person name="Holligan D."/>
            <person name="Holt R."/>
            <person name="Huang W."/>
            <person name="Islam-Faridi N."/>
            <person name="Jones S."/>
            <person name="Jones-Rhoades M."/>
            <person name="Jorgensen R."/>
            <person name="Joshi C."/>
            <person name="Kangasjarvi J."/>
            <person name="Karlsson J."/>
            <person name="Kelleher C."/>
            <person name="Kirkpatrick R."/>
            <person name="Kirst M."/>
            <person name="Kohler A."/>
            <person name="Kalluri U."/>
            <person name="Larimer F."/>
            <person name="Leebens-Mack J."/>
            <person name="Leple J.C."/>
            <person name="Locascio P."/>
            <person name="Lou Y."/>
            <person name="Lucas S."/>
            <person name="Martin F."/>
            <person name="Montanini B."/>
            <person name="Napoli C."/>
            <person name="Nelson D.R."/>
            <person name="Nelson C."/>
            <person name="Nieminen K."/>
            <person name="Nilsson O."/>
            <person name="Pereda V."/>
            <person name="Peter G."/>
            <person name="Philippe R."/>
            <person name="Pilate G."/>
            <person name="Poliakov A."/>
            <person name="Razumovskaya J."/>
            <person name="Richardson P."/>
            <person name="Rinaldi C."/>
            <person name="Ritland K."/>
            <person name="Rouze P."/>
            <person name="Ryaboy D."/>
            <person name="Schmutz J."/>
            <person name="Schrader J."/>
            <person name="Segerman B."/>
            <person name="Shin H."/>
            <person name="Siddiqui A."/>
            <person name="Sterky F."/>
            <person name="Terry A."/>
            <person name="Tsai C.J."/>
            <person name="Uberbacher E."/>
            <person name="Unneberg P."/>
            <person name="Vahala J."/>
            <person name="Wall K."/>
            <person name="Wessler S."/>
            <person name="Yang G."/>
            <person name="Yin T."/>
            <person name="Douglas C."/>
            <person name="Marra M."/>
            <person name="Sandberg G."/>
            <person name="Van de Peer Y."/>
            <person name="Rokhsar D."/>
        </authorList>
    </citation>
    <scope>NUCLEOTIDE SEQUENCE [LARGE SCALE GENOMIC DNA]</scope>
    <source>
        <strain evidence="2">cv. Nisqually</strain>
    </source>
</reference>
<protein>
    <submittedName>
        <fullName evidence="1">Uncharacterized protein</fullName>
    </submittedName>
</protein>
<evidence type="ECO:0000313" key="1">
    <source>
        <dbReference type="EMBL" id="RQO99483.1"/>
    </source>
</evidence>
<keyword evidence="2" id="KW-1185">Reference proteome</keyword>
<sequence>MLLNFLSLFQTVLRISYEISWYDGVFAIVESILVTSFFIRPLHC</sequence>
<proteinExistence type="predicted"/>
<name>A0A3N7FWZ9_POPTR</name>
<dbReference type="InParanoid" id="A0A3N7FWZ9"/>
<dbReference type="Proteomes" id="UP000006729">
    <property type="component" value="Chromosome 13"/>
</dbReference>
<accession>A0A3N7FWZ9</accession>
<gene>
    <name evidence="1" type="ORF">POPTR_013G159650</name>
</gene>
<dbReference type="EMBL" id="CM009302">
    <property type="protein sequence ID" value="RQO99483.1"/>
    <property type="molecule type" value="Genomic_DNA"/>
</dbReference>
<evidence type="ECO:0000313" key="2">
    <source>
        <dbReference type="Proteomes" id="UP000006729"/>
    </source>
</evidence>
<dbReference type="AlphaFoldDB" id="A0A3N7FWZ9"/>
<organism evidence="1 2">
    <name type="scientific">Populus trichocarpa</name>
    <name type="common">Western balsam poplar</name>
    <name type="synonym">Populus balsamifera subsp. trichocarpa</name>
    <dbReference type="NCBI Taxonomy" id="3694"/>
    <lineage>
        <taxon>Eukaryota</taxon>
        <taxon>Viridiplantae</taxon>
        <taxon>Streptophyta</taxon>
        <taxon>Embryophyta</taxon>
        <taxon>Tracheophyta</taxon>
        <taxon>Spermatophyta</taxon>
        <taxon>Magnoliopsida</taxon>
        <taxon>eudicotyledons</taxon>
        <taxon>Gunneridae</taxon>
        <taxon>Pentapetalae</taxon>
        <taxon>rosids</taxon>
        <taxon>fabids</taxon>
        <taxon>Malpighiales</taxon>
        <taxon>Salicaceae</taxon>
        <taxon>Saliceae</taxon>
        <taxon>Populus</taxon>
    </lineage>
</organism>